<dbReference type="Pfam" id="PF00281">
    <property type="entry name" value="Ribosomal_L5"/>
    <property type="match status" value="1"/>
</dbReference>
<evidence type="ECO:0000256" key="6">
    <source>
        <dbReference type="HAMAP-Rule" id="MF_01333"/>
    </source>
</evidence>
<dbReference type="Gene3D" id="3.30.1440.10">
    <property type="match status" value="1"/>
</dbReference>
<dbReference type="InterPro" id="IPR020930">
    <property type="entry name" value="Ribosomal_uL5_bac-type"/>
</dbReference>
<dbReference type="GO" id="GO:0005840">
    <property type="term" value="C:ribosome"/>
    <property type="evidence" value="ECO:0007669"/>
    <property type="project" value="UniProtKB-KW"/>
</dbReference>
<proteinExistence type="inferred from homology"/>
<dbReference type="PANTHER" id="PTHR11994">
    <property type="entry name" value="60S RIBOSOMAL PROTEIN L11-RELATED"/>
    <property type="match status" value="1"/>
</dbReference>
<dbReference type="EMBL" id="JAUCGM010000071">
    <property type="protein sequence ID" value="MDM8562149.1"/>
    <property type="molecule type" value="Genomic_DNA"/>
</dbReference>
<evidence type="ECO:0000256" key="1">
    <source>
        <dbReference type="ARBA" id="ARBA00008553"/>
    </source>
</evidence>
<evidence type="ECO:0000313" key="11">
    <source>
        <dbReference type="Proteomes" id="UP001171945"/>
    </source>
</evidence>
<keyword evidence="4 6" id="KW-0689">Ribosomal protein</keyword>
<dbReference type="NCBIfam" id="NF000585">
    <property type="entry name" value="PRK00010.1"/>
    <property type="match status" value="1"/>
</dbReference>
<dbReference type="PROSITE" id="PS00358">
    <property type="entry name" value="RIBOSOMAL_L5"/>
    <property type="match status" value="1"/>
</dbReference>
<accession>A0ABT7VR57</accession>
<evidence type="ECO:0000256" key="5">
    <source>
        <dbReference type="ARBA" id="ARBA00023274"/>
    </source>
</evidence>
<sequence>MARLQAFYQEKVVPELRQQFGYKSIMQVPKVTQITLNMGLGEAVGDKKVIERAVADMTAIAGQKPVVTKARKSISNFKIREGWPIGCKVNLRRERMYEFLDRLINIAIPRIRDFRGFSVKAFDGRGNYSLGIREQIIFPEIDYDKIDALRGMDITISTTARSDEEGGALLSAFNFPLRRKDG</sequence>
<reference evidence="10" key="1">
    <citation type="submission" date="2023-06" db="EMBL/GenBank/DDBJ databases">
        <title>Uncultivated large filamentous bacteria from sulfidic sediments reveal new species and different genomic features in energy metabolism and defense.</title>
        <authorList>
            <person name="Fonseca A."/>
        </authorList>
    </citation>
    <scope>NUCLEOTIDE SEQUENCE</scope>
    <source>
        <strain evidence="10">HSG4</strain>
    </source>
</reference>
<keyword evidence="5 6" id="KW-0687">Ribonucleoprotein</keyword>
<name>A0ABT7VR57_9GAMM</name>
<evidence type="ECO:0000259" key="9">
    <source>
        <dbReference type="Pfam" id="PF00673"/>
    </source>
</evidence>
<keyword evidence="6" id="KW-0820">tRNA-binding</keyword>
<dbReference type="PIRSF" id="PIRSF002161">
    <property type="entry name" value="Ribosomal_L5"/>
    <property type="match status" value="1"/>
</dbReference>
<dbReference type="InterPro" id="IPR002132">
    <property type="entry name" value="Ribosomal_uL5"/>
</dbReference>
<keyword evidence="3 6" id="KW-0694">RNA-binding</keyword>
<comment type="similarity">
    <text evidence="1 6 7">Belongs to the universal ribosomal protein uL5 family.</text>
</comment>
<dbReference type="InterPro" id="IPR020929">
    <property type="entry name" value="Ribosomal_uL5_CS"/>
</dbReference>
<evidence type="ECO:0000256" key="4">
    <source>
        <dbReference type="ARBA" id="ARBA00022980"/>
    </source>
</evidence>
<evidence type="ECO:0000313" key="10">
    <source>
        <dbReference type="EMBL" id="MDM8562149.1"/>
    </source>
</evidence>
<organism evidence="10 11">
    <name type="scientific">Candidatus Marithioploca araucensis</name>
    <dbReference type="NCBI Taxonomy" id="70273"/>
    <lineage>
        <taxon>Bacteria</taxon>
        <taxon>Pseudomonadati</taxon>
        <taxon>Pseudomonadota</taxon>
        <taxon>Gammaproteobacteria</taxon>
        <taxon>Thiotrichales</taxon>
        <taxon>Thiotrichaceae</taxon>
        <taxon>Candidatus Marithioploca</taxon>
    </lineage>
</organism>
<dbReference type="Proteomes" id="UP001171945">
    <property type="component" value="Unassembled WGS sequence"/>
</dbReference>
<keyword evidence="11" id="KW-1185">Reference proteome</keyword>
<dbReference type="HAMAP" id="MF_01333_B">
    <property type="entry name" value="Ribosomal_uL5_B"/>
    <property type="match status" value="1"/>
</dbReference>
<comment type="caution">
    <text evidence="10">The sequence shown here is derived from an EMBL/GenBank/DDBJ whole genome shotgun (WGS) entry which is preliminary data.</text>
</comment>
<comment type="subunit">
    <text evidence="6">Part of the 50S ribosomal subunit; part of the 5S rRNA/L5/L18/L25 subcomplex. Contacts the 5S rRNA and the P site tRNA. Forms a bridge to the 30S subunit in the 70S ribosome.</text>
</comment>
<dbReference type="InterPro" id="IPR031310">
    <property type="entry name" value="Ribosomal_uL5_N"/>
</dbReference>
<evidence type="ECO:0000256" key="7">
    <source>
        <dbReference type="RuleBase" id="RU003930"/>
    </source>
</evidence>
<evidence type="ECO:0000256" key="3">
    <source>
        <dbReference type="ARBA" id="ARBA00022884"/>
    </source>
</evidence>
<dbReference type="InterPro" id="IPR022803">
    <property type="entry name" value="Ribosomal_uL5_dom_sf"/>
</dbReference>
<comment type="function">
    <text evidence="6">This is 1 of the proteins that bind and probably mediate the attachment of the 5S RNA into the large ribosomal subunit, where it forms part of the central protuberance. In the 70S ribosome it contacts protein S13 of the 30S subunit (bridge B1b), connecting the 2 subunits; this bridge is implicated in subunit movement. Contacts the P site tRNA; the 5S rRNA and some of its associated proteins might help stabilize positioning of ribosome-bound tRNAs.</text>
</comment>
<evidence type="ECO:0000256" key="2">
    <source>
        <dbReference type="ARBA" id="ARBA00022730"/>
    </source>
</evidence>
<feature type="domain" description="Large ribosomal subunit protein uL5 C-terminal" evidence="9">
    <location>
        <begin position="84"/>
        <end position="176"/>
    </location>
</feature>
<protein>
    <recommendedName>
        <fullName evidence="6">Large ribosomal subunit protein uL5</fullName>
    </recommendedName>
</protein>
<feature type="domain" description="Large ribosomal subunit protein uL5 N-terminal" evidence="8">
    <location>
        <begin position="25"/>
        <end position="80"/>
    </location>
</feature>
<dbReference type="Pfam" id="PF00673">
    <property type="entry name" value="Ribosomal_L5_C"/>
    <property type="match status" value="1"/>
</dbReference>
<keyword evidence="2 6" id="KW-0699">rRNA-binding</keyword>
<gene>
    <name evidence="6 10" type="primary">rplE</name>
    <name evidence="10" type="ORF">QUF54_02225</name>
</gene>
<evidence type="ECO:0000259" key="8">
    <source>
        <dbReference type="Pfam" id="PF00281"/>
    </source>
</evidence>
<dbReference type="InterPro" id="IPR031309">
    <property type="entry name" value="Ribosomal_uL5_C"/>
</dbReference>
<dbReference type="SUPFAM" id="SSF55282">
    <property type="entry name" value="RL5-like"/>
    <property type="match status" value="1"/>
</dbReference>